<protein>
    <recommendedName>
        <fullName evidence="1">Cthe-2314-like HEPN domain-containing protein</fullName>
    </recommendedName>
</protein>
<reference evidence="2 3" key="1">
    <citation type="submission" date="2019-11" db="EMBL/GenBank/DDBJ databases">
        <title>Pedobacter sp. HMF7647 Genome sequencing and assembly.</title>
        <authorList>
            <person name="Kang H."/>
            <person name="Kim H."/>
            <person name="Joh K."/>
        </authorList>
    </citation>
    <scope>NUCLEOTIDE SEQUENCE [LARGE SCALE GENOMIC DNA]</scope>
    <source>
        <strain evidence="2 3">HMF7647</strain>
    </source>
</reference>
<evidence type="ECO:0000313" key="3">
    <source>
        <dbReference type="Proteomes" id="UP000466586"/>
    </source>
</evidence>
<comment type="caution">
    <text evidence="2">The sequence shown here is derived from an EMBL/GenBank/DDBJ whole genome shotgun (WGS) entry which is preliminary data.</text>
</comment>
<dbReference type="RefSeq" id="WP_160845638.1">
    <property type="nucleotide sequence ID" value="NZ_WVHT01000008.1"/>
</dbReference>
<dbReference type="AlphaFoldDB" id="A0A7K1YCZ2"/>
<dbReference type="Pfam" id="PF18730">
    <property type="entry name" value="HEPN_Cthe2314"/>
    <property type="match status" value="1"/>
</dbReference>
<accession>A0A7K1YCZ2</accession>
<dbReference type="EMBL" id="WVHT01000008">
    <property type="protein sequence ID" value="MXV52456.1"/>
    <property type="molecule type" value="Genomic_DNA"/>
</dbReference>
<organism evidence="2 3">
    <name type="scientific">Hufsiella arboris</name>
    <dbReference type="NCBI Taxonomy" id="2695275"/>
    <lineage>
        <taxon>Bacteria</taxon>
        <taxon>Pseudomonadati</taxon>
        <taxon>Bacteroidota</taxon>
        <taxon>Sphingobacteriia</taxon>
        <taxon>Sphingobacteriales</taxon>
        <taxon>Sphingobacteriaceae</taxon>
        <taxon>Hufsiella</taxon>
    </lineage>
</organism>
<gene>
    <name evidence="2" type="ORF">GS399_15885</name>
</gene>
<dbReference type="InterPro" id="IPR041394">
    <property type="entry name" value="HEPN_Cthe2314"/>
</dbReference>
<sequence length="258" mass="30005">MSEVLQLTDFLQQLAIMVSDMIKKVDTSSKAIHGFTPNRPLLKQEKYLLDCFLASAELEDLIKQLNTSGYLLANFRNTNTLKKNNISRFEYIIYHIEGHLLRVTGVIDRLLILVNHVLQIGLANFCCKPHFMLKNKKNKKALHSAEIEKVPLLHESLFKLSAFVDQFRDERNSIAHSKKITYQDLREIELYHLLIQTSTNPKIDKLKIVSKRKTDIKVSEYKEAMLKCNQEIKDLITPIYGILLDQFHKRHFELTQVA</sequence>
<feature type="domain" description="Cthe-2314-like HEPN" evidence="1">
    <location>
        <begin position="58"/>
        <end position="197"/>
    </location>
</feature>
<evidence type="ECO:0000313" key="2">
    <source>
        <dbReference type="EMBL" id="MXV52456.1"/>
    </source>
</evidence>
<dbReference type="Proteomes" id="UP000466586">
    <property type="component" value="Unassembled WGS sequence"/>
</dbReference>
<name>A0A7K1YCZ2_9SPHI</name>
<proteinExistence type="predicted"/>
<evidence type="ECO:0000259" key="1">
    <source>
        <dbReference type="Pfam" id="PF18730"/>
    </source>
</evidence>
<keyword evidence="3" id="KW-1185">Reference proteome</keyword>